<evidence type="ECO:0000256" key="1">
    <source>
        <dbReference type="ARBA" id="ARBA00022729"/>
    </source>
</evidence>
<reference evidence="3 4" key="1">
    <citation type="submission" date="2016-11" db="EMBL/GenBank/DDBJ databases">
        <authorList>
            <person name="Jaros S."/>
            <person name="Januszkiewicz K."/>
            <person name="Wedrychowicz H."/>
        </authorList>
    </citation>
    <scope>NUCLEOTIDE SEQUENCE [LARGE SCALE GENOMIC DNA]</scope>
    <source>
        <strain evidence="3 4">DSM 22153</strain>
    </source>
</reference>
<dbReference type="PANTHER" id="PTHR33376">
    <property type="match status" value="1"/>
</dbReference>
<evidence type="ECO:0000313" key="4">
    <source>
        <dbReference type="Proteomes" id="UP000186002"/>
    </source>
</evidence>
<accession>A0A1M7NSM3</accession>
<gene>
    <name evidence="3" type="ORF">SAMN05444272_3944</name>
</gene>
<organism evidence="3 4">
    <name type="scientific">Roseibium suaedae</name>
    <dbReference type="NCBI Taxonomy" id="735517"/>
    <lineage>
        <taxon>Bacteria</taxon>
        <taxon>Pseudomonadati</taxon>
        <taxon>Pseudomonadota</taxon>
        <taxon>Alphaproteobacteria</taxon>
        <taxon>Hyphomicrobiales</taxon>
        <taxon>Stappiaceae</taxon>
        <taxon>Roseibium</taxon>
    </lineage>
</organism>
<dbReference type="NCBIfam" id="NF037995">
    <property type="entry name" value="TRAP_S1"/>
    <property type="match status" value="1"/>
</dbReference>
<dbReference type="Proteomes" id="UP000186002">
    <property type="component" value="Unassembled WGS sequence"/>
</dbReference>
<protein>
    <submittedName>
        <fullName evidence="3">C4-dicarboxylate-binding protein DctP</fullName>
    </submittedName>
</protein>
<dbReference type="InterPro" id="IPR018389">
    <property type="entry name" value="DctP_fam"/>
</dbReference>
<evidence type="ECO:0000313" key="3">
    <source>
        <dbReference type="EMBL" id="SHN06892.1"/>
    </source>
</evidence>
<dbReference type="InterPro" id="IPR038404">
    <property type="entry name" value="TRAP_DctP_sf"/>
</dbReference>
<evidence type="ECO:0000256" key="2">
    <source>
        <dbReference type="SAM" id="SignalP"/>
    </source>
</evidence>
<feature type="chain" id="PRO_5013133667" evidence="2">
    <location>
        <begin position="24"/>
        <end position="335"/>
    </location>
</feature>
<dbReference type="PANTHER" id="PTHR33376:SF4">
    <property type="entry name" value="SIALIC ACID-BINDING PERIPLASMIC PROTEIN SIAP"/>
    <property type="match status" value="1"/>
</dbReference>
<dbReference type="AlphaFoldDB" id="A0A1M7NSM3"/>
<dbReference type="STRING" id="735517.SAMN05444272_3944"/>
<dbReference type="Gene3D" id="3.40.190.170">
    <property type="entry name" value="Bacterial extracellular solute-binding protein, family 7"/>
    <property type="match status" value="1"/>
</dbReference>
<sequence length="335" mass="36690">MKLQKFLTATALTVVLTSSAAMAADYKLTVTLDTSPQHVRNVWLKDFAKAIEDKSSGRLEIEIFEAAAKYKDSEAAAAVAQGAIDIAMPQYQLISRFVPESDFEQLPMFYGLGRDEIYAAVDGEVGQDLHKRIEDKLRVKVLGRPIDLGFGTVFSTDVELKTPADLAGLKVRVPGGPATVQRYETMGSVPVQISWPDVPQALQTGTVSSLWATQESVASAKLWDAGVKYAMEDRQAIVQYVPLINQRSFDKLPEDLQTVLLSTWDEMVDGQRDFAAERQQAARDLNAKNGIVTSDPSEEALVEMRQKLLAAQPGLVDELGIDPDFITKLSAAIGK</sequence>
<dbReference type="GO" id="GO:0055085">
    <property type="term" value="P:transmembrane transport"/>
    <property type="evidence" value="ECO:0007669"/>
    <property type="project" value="InterPro"/>
</dbReference>
<dbReference type="EMBL" id="FRBW01000005">
    <property type="protein sequence ID" value="SHN06892.1"/>
    <property type="molecule type" value="Genomic_DNA"/>
</dbReference>
<name>A0A1M7NSM3_9HYPH</name>
<proteinExistence type="predicted"/>
<feature type="signal peptide" evidence="2">
    <location>
        <begin position="1"/>
        <end position="23"/>
    </location>
</feature>
<keyword evidence="1 2" id="KW-0732">Signal</keyword>
<dbReference type="RefSeq" id="WP_073015062.1">
    <property type="nucleotide sequence ID" value="NZ_FRBW01000005.1"/>
</dbReference>
<keyword evidence="4" id="KW-1185">Reference proteome</keyword>
<dbReference type="Pfam" id="PF03480">
    <property type="entry name" value="DctP"/>
    <property type="match status" value="1"/>
</dbReference>